<organism evidence="2 3">
    <name type="scientific">Reichenbachiella faecimaris</name>
    <dbReference type="NCBI Taxonomy" id="692418"/>
    <lineage>
        <taxon>Bacteria</taxon>
        <taxon>Pseudomonadati</taxon>
        <taxon>Bacteroidota</taxon>
        <taxon>Cytophagia</taxon>
        <taxon>Cytophagales</taxon>
        <taxon>Reichenbachiellaceae</taxon>
        <taxon>Reichenbachiella</taxon>
    </lineage>
</organism>
<dbReference type="OrthoDB" id="10010284at2"/>
<keyword evidence="3" id="KW-1185">Reference proteome</keyword>
<keyword evidence="1" id="KW-0732">Signal</keyword>
<proteinExistence type="predicted"/>
<reference evidence="2 3" key="1">
    <citation type="submission" date="2017-04" db="EMBL/GenBank/DDBJ databases">
        <authorList>
            <person name="Afonso C.L."/>
            <person name="Miller P.J."/>
            <person name="Scott M.A."/>
            <person name="Spackman E."/>
            <person name="Goraichik I."/>
            <person name="Dimitrov K.M."/>
            <person name="Suarez D.L."/>
            <person name="Swayne D.E."/>
        </authorList>
    </citation>
    <scope>NUCLEOTIDE SEQUENCE [LARGE SCALE GENOMIC DNA]</scope>
    <source>
        <strain evidence="2 3">DSM 26133</strain>
    </source>
</reference>
<name>A0A1W2GF59_REIFA</name>
<sequence length="138" mass="14750">MRKILLSLLIIGATVSTSFSQTNKSCDPKACGPNNTKVGEAKVITKLRGEVSEVKTLIGAAKIEMKEAAISHSALKHLPLDIENNSEDATLLILYMDVACMRQTLNLAAGSPNYSSKAQLVASMRSDLSAMKNQLASN</sequence>
<dbReference type="RefSeq" id="WP_084372899.1">
    <property type="nucleotide sequence ID" value="NZ_FWYF01000002.1"/>
</dbReference>
<dbReference type="EMBL" id="FWYF01000002">
    <property type="protein sequence ID" value="SMD34896.1"/>
    <property type="molecule type" value="Genomic_DNA"/>
</dbReference>
<evidence type="ECO:0008006" key="4">
    <source>
        <dbReference type="Google" id="ProtNLM"/>
    </source>
</evidence>
<dbReference type="STRING" id="692418.SAMN04488029_2240"/>
<gene>
    <name evidence="2" type="ORF">SAMN04488029_2240</name>
</gene>
<evidence type="ECO:0000313" key="3">
    <source>
        <dbReference type="Proteomes" id="UP000192472"/>
    </source>
</evidence>
<dbReference type="Proteomes" id="UP000192472">
    <property type="component" value="Unassembled WGS sequence"/>
</dbReference>
<feature type="signal peptide" evidence="1">
    <location>
        <begin position="1"/>
        <end position="20"/>
    </location>
</feature>
<accession>A0A1W2GF59</accession>
<protein>
    <recommendedName>
        <fullName evidence="4">DUF4142 domain-containing protein</fullName>
    </recommendedName>
</protein>
<evidence type="ECO:0000313" key="2">
    <source>
        <dbReference type="EMBL" id="SMD34896.1"/>
    </source>
</evidence>
<dbReference type="AlphaFoldDB" id="A0A1W2GF59"/>
<evidence type="ECO:0000256" key="1">
    <source>
        <dbReference type="SAM" id="SignalP"/>
    </source>
</evidence>
<feature type="chain" id="PRO_5012258426" description="DUF4142 domain-containing protein" evidence="1">
    <location>
        <begin position="21"/>
        <end position="138"/>
    </location>
</feature>